<dbReference type="RefSeq" id="WP_085051970.1">
    <property type="nucleotide sequence ID" value="NZ_LNQR01000051.1"/>
</dbReference>
<dbReference type="PROSITE" id="PS50005">
    <property type="entry name" value="TPR"/>
    <property type="match status" value="1"/>
</dbReference>
<accession>A0ABR5SG53</accession>
<evidence type="ECO:0000313" key="2">
    <source>
        <dbReference type="EMBL" id="KWT87422.1"/>
    </source>
</evidence>
<keyword evidence="3" id="KW-1185">Reference proteome</keyword>
<gene>
    <name evidence="2" type="ORF">ASN18_1341</name>
</gene>
<comment type="caution">
    <text evidence="2">The sequence shown here is derived from an EMBL/GenBank/DDBJ whole genome shotgun (WGS) entry which is preliminary data.</text>
</comment>
<protein>
    <recommendedName>
        <fullName evidence="4">Tetratricopeptide repeat protein</fullName>
    </recommendedName>
</protein>
<reference evidence="2 3" key="1">
    <citation type="submission" date="2015-11" db="EMBL/GenBank/DDBJ databases">
        <authorList>
            <person name="Lin W."/>
        </authorList>
    </citation>
    <scope>NUCLEOTIDE SEQUENCE [LARGE SCALE GENOMIC DNA]</scope>
    <source>
        <strain evidence="2 3">HCH-1</strain>
    </source>
</reference>
<dbReference type="EMBL" id="LNQR01000051">
    <property type="protein sequence ID" value="KWT87422.1"/>
    <property type="molecule type" value="Genomic_DNA"/>
</dbReference>
<organism evidence="2 3">
    <name type="scientific">Candidatus Magnetominusculus xianensis</name>
    <dbReference type="NCBI Taxonomy" id="1748249"/>
    <lineage>
        <taxon>Bacteria</taxon>
        <taxon>Pseudomonadati</taxon>
        <taxon>Nitrospirota</taxon>
        <taxon>Nitrospiria</taxon>
        <taxon>Nitrospirales</taxon>
        <taxon>Nitrospiraceae</taxon>
        <taxon>Candidatus Magnetominusculus</taxon>
    </lineage>
</organism>
<proteinExistence type="predicted"/>
<dbReference type="InterPro" id="IPR011990">
    <property type="entry name" value="TPR-like_helical_dom_sf"/>
</dbReference>
<dbReference type="InterPro" id="IPR019734">
    <property type="entry name" value="TPR_rpt"/>
</dbReference>
<feature type="repeat" description="TPR" evidence="1">
    <location>
        <begin position="141"/>
        <end position="174"/>
    </location>
</feature>
<dbReference type="Gene3D" id="1.25.40.10">
    <property type="entry name" value="Tetratricopeptide repeat domain"/>
    <property type="match status" value="1"/>
</dbReference>
<keyword evidence="1" id="KW-0802">TPR repeat</keyword>
<dbReference type="SUPFAM" id="SSF48452">
    <property type="entry name" value="TPR-like"/>
    <property type="match status" value="1"/>
</dbReference>
<evidence type="ECO:0008006" key="4">
    <source>
        <dbReference type="Google" id="ProtNLM"/>
    </source>
</evidence>
<evidence type="ECO:0000313" key="3">
    <source>
        <dbReference type="Proteomes" id="UP000060487"/>
    </source>
</evidence>
<name>A0ABR5SG53_9BACT</name>
<evidence type="ECO:0000256" key="1">
    <source>
        <dbReference type="PROSITE-ProRule" id="PRU00339"/>
    </source>
</evidence>
<sequence length="295" mass="34079">MHQGDLFDELQMRKNQIARHIISLNFTAAQNDIDNLLKTYPLADLGDEDKVCKFFMERLTAPDIINIVSAWMDFTETFKGNIIAANKDLKKNYFSSLCKSQQIDDDYILNIPVGLFYIYAGDLKGARARLEKGIIKNPDDAKLRGYLGDLHFLRGDVKNSRICYREAFETNPNDVDVDSISDSAVIGLLNHIKKDVPGYLEWVVSYGCIESIFPYKTIKILDDLRIYVNDFIKMEKDYRKGTDEALIPKLFYKCIVLAESSQYLKNIRSVDFIKIRALMKEINPYLFEIYMEGKK</sequence>
<dbReference type="Proteomes" id="UP000060487">
    <property type="component" value="Unassembled WGS sequence"/>
</dbReference>